<dbReference type="PANTHER" id="PTHR48013">
    <property type="entry name" value="DUAL SPECIFICITY MITOGEN-ACTIVATED PROTEIN KINASE KINASE 5-RELATED"/>
    <property type="match status" value="1"/>
</dbReference>
<evidence type="ECO:0000256" key="1">
    <source>
        <dbReference type="ARBA" id="ARBA00022679"/>
    </source>
</evidence>
<comment type="catalytic activity">
    <reaction evidence="7">
        <text>L-seryl-[protein] + ATP = O-phospho-L-seryl-[protein] + ADP + H(+)</text>
        <dbReference type="Rhea" id="RHEA:17989"/>
        <dbReference type="Rhea" id="RHEA-COMP:9863"/>
        <dbReference type="Rhea" id="RHEA-COMP:11604"/>
        <dbReference type="ChEBI" id="CHEBI:15378"/>
        <dbReference type="ChEBI" id="CHEBI:29999"/>
        <dbReference type="ChEBI" id="CHEBI:30616"/>
        <dbReference type="ChEBI" id="CHEBI:83421"/>
        <dbReference type="ChEBI" id="CHEBI:456216"/>
        <dbReference type="EC" id="2.7.12.2"/>
    </reaction>
</comment>
<keyword evidence="13" id="KW-1185">Reference proteome</keyword>
<keyword evidence="3" id="KW-0418">Kinase</keyword>
<evidence type="ECO:0000313" key="13">
    <source>
        <dbReference type="Proteomes" id="UP001470230"/>
    </source>
</evidence>
<evidence type="ECO:0000313" key="11">
    <source>
        <dbReference type="EMBL" id="KAK8834245.1"/>
    </source>
</evidence>
<evidence type="ECO:0000256" key="5">
    <source>
        <dbReference type="ARBA" id="ARBA00038035"/>
    </source>
</evidence>
<evidence type="ECO:0000259" key="10">
    <source>
        <dbReference type="PROSITE" id="PS50011"/>
    </source>
</evidence>
<dbReference type="PROSITE" id="PS00108">
    <property type="entry name" value="PROTEIN_KINASE_ST"/>
    <property type="match status" value="1"/>
</dbReference>
<sequence length="133" mass="15523">MSNGNLHKYISKNKNKINSLFINNTLIRLYQGINYLQSHFLIHRDLKPLNILIDHDEKVFISDFETIRSVLNTNKKEVNKEESQFTNDIGSIIYSSPEQISGNEVSLPTDIYSFGQIIYFLYEKQSPYLTFNP</sequence>
<evidence type="ECO:0000256" key="8">
    <source>
        <dbReference type="ARBA" id="ARBA00049299"/>
    </source>
</evidence>
<protein>
    <recommendedName>
        <fullName evidence="6">mitogen-activated protein kinase kinase</fullName>
        <ecNumber evidence="6">2.7.12.2</ecNumber>
    </recommendedName>
</protein>
<comment type="catalytic activity">
    <reaction evidence="8">
        <text>L-threonyl-[protein] + ATP = O-phospho-L-threonyl-[protein] + ADP + H(+)</text>
        <dbReference type="Rhea" id="RHEA:46608"/>
        <dbReference type="Rhea" id="RHEA-COMP:11060"/>
        <dbReference type="Rhea" id="RHEA-COMP:11605"/>
        <dbReference type="ChEBI" id="CHEBI:15378"/>
        <dbReference type="ChEBI" id="CHEBI:30013"/>
        <dbReference type="ChEBI" id="CHEBI:30616"/>
        <dbReference type="ChEBI" id="CHEBI:61977"/>
        <dbReference type="ChEBI" id="CHEBI:456216"/>
        <dbReference type="EC" id="2.7.12.2"/>
    </reaction>
</comment>
<dbReference type="InterPro" id="IPR008271">
    <property type="entry name" value="Ser/Thr_kinase_AS"/>
</dbReference>
<accession>A0ABR2GY70</accession>
<evidence type="ECO:0000313" key="12">
    <source>
        <dbReference type="EMBL" id="KAK8838292.1"/>
    </source>
</evidence>
<keyword evidence="4" id="KW-0067">ATP-binding</keyword>
<evidence type="ECO:0000256" key="6">
    <source>
        <dbReference type="ARBA" id="ARBA00038999"/>
    </source>
</evidence>
<feature type="domain" description="Protein kinase" evidence="10">
    <location>
        <begin position="1"/>
        <end position="133"/>
    </location>
</feature>
<dbReference type="Proteomes" id="UP001470230">
    <property type="component" value="Unassembled WGS sequence"/>
</dbReference>
<gene>
    <name evidence="11" type="ORF">M9Y10_032341</name>
    <name evidence="12" type="ORF">M9Y10_035715</name>
</gene>
<evidence type="ECO:0000256" key="4">
    <source>
        <dbReference type="ARBA" id="ARBA00022840"/>
    </source>
</evidence>
<dbReference type="EMBL" id="JAPFFF010000457">
    <property type="protein sequence ID" value="KAK8834245.1"/>
    <property type="molecule type" value="Genomic_DNA"/>
</dbReference>
<dbReference type="EMBL" id="JAPFFF010000056">
    <property type="protein sequence ID" value="KAK8838292.1"/>
    <property type="molecule type" value="Genomic_DNA"/>
</dbReference>
<comment type="similarity">
    <text evidence="5">Belongs to the protein kinase superfamily. STE Ser/Thr protein kinase family. MAP kinase kinase subfamily.</text>
</comment>
<organism evidence="12 13">
    <name type="scientific">Tritrichomonas musculus</name>
    <dbReference type="NCBI Taxonomy" id="1915356"/>
    <lineage>
        <taxon>Eukaryota</taxon>
        <taxon>Metamonada</taxon>
        <taxon>Parabasalia</taxon>
        <taxon>Tritrichomonadida</taxon>
        <taxon>Tritrichomonadidae</taxon>
        <taxon>Tritrichomonas</taxon>
    </lineage>
</organism>
<reference evidence="12 13" key="1">
    <citation type="submission" date="2024-04" db="EMBL/GenBank/DDBJ databases">
        <title>Tritrichomonas musculus Genome.</title>
        <authorList>
            <person name="Alves-Ferreira E."/>
            <person name="Grigg M."/>
            <person name="Lorenzi H."/>
            <person name="Galac M."/>
        </authorList>
    </citation>
    <scope>NUCLEOTIDE SEQUENCE [LARGE SCALE GENOMIC DNA]</scope>
    <source>
        <strain evidence="12 13">EAF2021</strain>
    </source>
</reference>
<dbReference type="PANTHER" id="PTHR48013:SF9">
    <property type="entry name" value="DUAL SPECIFICITY MITOGEN-ACTIVATED PROTEIN KINASE KINASE 5"/>
    <property type="match status" value="1"/>
</dbReference>
<name>A0ABR2GY70_9EUKA</name>
<comment type="caution">
    <text evidence="12">The sequence shown here is derived from an EMBL/GenBank/DDBJ whole genome shotgun (WGS) entry which is preliminary data.</text>
</comment>
<keyword evidence="2" id="KW-0547">Nucleotide-binding</keyword>
<dbReference type="InterPro" id="IPR000719">
    <property type="entry name" value="Prot_kinase_dom"/>
</dbReference>
<dbReference type="EC" id="2.7.12.2" evidence="6"/>
<proteinExistence type="inferred from homology"/>
<evidence type="ECO:0000256" key="2">
    <source>
        <dbReference type="ARBA" id="ARBA00022741"/>
    </source>
</evidence>
<dbReference type="Gene3D" id="1.10.510.10">
    <property type="entry name" value="Transferase(Phosphotransferase) domain 1"/>
    <property type="match status" value="1"/>
</dbReference>
<evidence type="ECO:0000256" key="7">
    <source>
        <dbReference type="ARBA" id="ARBA00049014"/>
    </source>
</evidence>
<comment type="catalytic activity">
    <reaction evidence="9">
        <text>L-tyrosyl-[protein] + ATP = O-phospho-L-tyrosyl-[protein] + ADP + H(+)</text>
        <dbReference type="Rhea" id="RHEA:10596"/>
        <dbReference type="Rhea" id="RHEA-COMP:10136"/>
        <dbReference type="Rhea" id="RHEA-COMP:20101"/>
        <dbReference type="ChEBI" id="CHEBI:15378"/>
        <dbReference type="ChEBI" id="CHEBI:30616"/>
        <dbReference type="ChEBI" id="CHEBI:46858"/>
        <dbReference type="ChEBI" id="CHEBI:61978"/>
        <dbReference type="ChEBI" id="CHEBI:456216"/>
        <dbReference type="EC" id="2.7.12.2"/>
    </reaction>
</comment>
<evidence type="ECO:0000256" key="9">
    <source>
        <dbReference type="ARBA" id="ARBA00051693"/>
    </source>
</evidence>
<dbReference type="SUPFAM" id="SSF56112">
    <property type="entry name" value="Protein kinase-like (PK-like)"/>
    <property type="match status" value="1"/>
</dbReference>
<keyword evidence="1" id="KW-0808">Transferase</keyword>
<dbReference type="PROSITE" id="PS50011">
    <property type="entry name" value="PROTEIN_KINASE_DOM"/>
    <property type="match status" value="1"/>
</dbReference>
<evidence type="ECO:0000256" key="3">
    <source>
        <dbReference type="ARBA" id="ARBA00022777"/>
    </source>
</evidence>
<dbReference type="Pfam" id="PF00069">
    <property type="entry name" value="Pkinase"/>
    <property type="match status" value="1"/>
</dbReference>
<dbReference type="InterPro" id="IPR011009">
    <property type="entry name" value="Kinase-like_dom_sf"/>
</dbReference>